<protein>
    <submittedName>
        <fullName evidence="3">Uncharacterized protein</fullName>
    </submittedName>
</protein>
<evidence type="ECO:0000256" key="1">
    <source>
        <dbReference type="SAM" id="MobiDB-lite"/>
    </source>
</evidence>
<accession>A0ABP5NVK6</accession>
<sequence length="252" mass="26574">MFDTLTAGLAEVARFVPQFLLFLVILIVGLLVARFVANALSRLLTKVGFDRWVERGGVKRALQGSNLDASTIVSKIIYYALVLFVLQFAFGVFGPNPVSTLLAAIIAFLPKIVVAIIIVIVSAAIAAAVKTLIQGSLGGLSYGRTLANIASIFIIGIGIIAALNQVDIAVTVTTPILIAVLASITGVVIVGVGGGLIKPMSERWERYLSRAEEEAPRVKAKAESAPPAGEQIKDAARQYMPPAEPEGGAHRS</sequence>
<feature type="transmembrane region" description="Helical" evidence="2">
    <location>
        <begin position="15"/>
        <end position="37"/>
    </location>
</feature>
<feature type="transmembrane region" description="Helical" evidence="2">
    <location>
        <begin position="100"/>
        <end position="133"/>
    </location>
</feature>
<dbReference type="Pfam" id="PF05552">
    <property type="entry name" value="MS_channel_1st_1"/>
    <property type="match status" value="2"/>
</dbReference>
<dbReference type="EMBL" id="BAAAQW010000015">
    <property type="protein sequence ID" value="GAA2203609.1"/>
    <property type="molecule type" value="Genomic_DNA"/>
</dbReference>
<feature type="transmembrane region" description="Helical" evidence="2">
    <location>
        <begin position="176"/>
        <end position="197"/>
    </location>
</feature>
<reference evidence="4" key="1">
    <citation type="journal article" date="2019" name="Int. J. Syst. Evol. Microbiol.">
        <title>The Global Catalogue of Microorganisms (GCM) 10K type strain sequencing project: providing services to taxonomists for standard genome sequencing and annotation.</title>
        <authorList>
            <consortium name="The Broad Institute Genomics Platform"/>
            <consortium name="The Broad Institute Genome Sequencing Center for Infectious Disease"/>
            <person name="Wu L."/>
            <person name="Ma J."/>
        </authorList>
    </citation>
    <scope>NUCLEOTIDE SEQUENCE [LARGE SCALE GENOMIC DNA]</scope>
    <source>
        <strain evidence="4">JCM 16034</strain>
    </source>
</reference>
<feature type="transmembrane region" description="Helical" evidence="2">
    <location>
        <begin position="76"/>
        <end position="94"/>
    </location>
</feature>
<evidence type="ECO:0000256" key="2">
    <source>
        <dbReference type="SAM" id="Phobius"/>
    </source>
</evidence>
<proteinExistence type="predicted"/>
<keyword evidence="2" id="KW-0472">Membrane</keyword>
<comment type="caution">
    <text evidence="3">The sequence shown here is derived from an EMBL/GenBank/DDBJ whole genome shotgun (WGS) entry which is preliminary data.</text>
</comment>
<dbReference type="Gene3D" id="1.10.287.1260">
    <property type="match status" value="1"/>
</dbReference>
<feature type="transmembrane region" description="Helical" evidence="2">
    <location>
        <begin position="145"/>
        <end position="164"/>
    </location>
</feature>
<dbReference type="RefSeq" id="WP_344301296.1">
    <property type="nucleotide sequence ID" value="NZ_BAAAQW010000015.1"/>
</dbReference>
<keyword evidence="2" id="KW-1133">Transmembrane helix</keyword>
<evidence type="ECO:0000313" key="3">
    <source>
        <dbReference type="EMBL" id="GAA2203609.1"/>
    </source>
</evidence>
<keyword evidence="4" id="KW-1185">Reference proteome</keyword>
<dbReference type="InterPro" id="IPR008910">
    <property type="entry name" value="MSC_TM_helix"/>
</dbReference>
<keyword evidence="2" id="KW-0812">Transmembrane</keyword>
<organism evidence="3 4">
    <name type="scientific">Sinomonas flava</name>
    <dbReference type="NCBI Taxonomy" id="496857"/>
    <lineage>
        <taxon>Bacteria</taxon>
        <taxon>Bacillati</taxon>
        <taxon>Actinomycetota</taxon>
        <taxon>Actinomycetes</taxon>
        <taxon>Micrococcales</taxon>
        <taxon>Micrococcaceae</taxon>
        <taxon>Sinomonas</taxon>
    </lineage>
</organism>
<gene>
    <name evidence="3" type="ORF">GCM10009849_36670</name>
</gene>
<feature type="region of interest" description="Disordered" evidence="1">
    <location>
        <begin position="211"/>
        <end position="252"/>
    </location>
</feature>
<evidence type="ECO:0000313" key="4">
    <source>
        <dbReference type="Proteomes" id="UP001500432"/>
    </source>
</evidence>
<name>A0ABP5NVK6_9MICC</name>
<feature type="compositionally biased region" description="Basic and acidic residues" evidence="1">
    <location>
        <begin position="211"/>
        <end position="222"/>
    </location>
</feature>
<dbReference type="Proteomes" id="UP001500432">
    <property type="component" value="Unassembled WGS sequence"/>
</dbReference>